<proteinExistence type="predicted"/>
<name>A0A9X1WWS8_9BACL</name>
<evidence type="ECO:0000259" key="1">
    <source>
        <dbReference type="Pfam" id="PF13021"/>
    </source>
</evidence>
<sequence>MIEQKFWIRFELGLDPLNNSAYFDEMNYRASSILKFVFSNDDEVHVVNRISFLKGSRLCELPAMSRYFKSKESMRNLTLETIPYEYDESDIEFLTNEFIVKTTFQDIRNSYLITALGNKDFRRKPRVRGNIYLLNVTKQILFHMYDDRGCDVYANNKEALLPLYHKYRKWILDYNRIYIDGLFGEGLAGYSENEDEKRLRQTNNEVKIKETQINLYRVNTFHIIHSLEIPANESIQFEEETGQTGFSLTMQYKESNTIIYDLVKTEALALIDYQSELMSLYAKKYRGIYHGWKIERSN</sequence>
<comment type="caution">
    <text evidence="2">The sequence shown here is derived from an EMBL/GenBank/DDBJ whole genome shotgun (WGS) entry which is preliminary data.</text>
</comment>
<feature type="domain" description="DUF3885" evidence="1">
    <location>
        <begin position="6"/>
        <end position="175"/>
    </location>
</feature>
<dbReference type="AlphaFoldDB" id="A0A9X1WWS8"/>
<dbReference type="InterPro" id="IPR024976">
    <property type="entry name" value="DUF3885"/>
</dbReference>
<dbReference type="EMBL" id="JALIRP010000025">
    <property type="protein sequence ID" value="MCJ8015320.1"/>
    <property type="molecule type" value="Genomic_DNA"/>
</dbReference>
<dbReference type="Pfam" id="PF13021">
    <property type="entry name" value="DUF3885"/>
    <property type="match status" value="1"/>
</dbReference>
<evidence type="ECO:0000313" key="2">
    <source>
        <dbReference type="EMBL" id="MCJ8015320.1"/>
    </source>
</evidence>
<dbReference type="Proteomes" id="UP001139347">
    <property type="component" value="Unassembled WGS sequence"/>
</dbReference>
<keyword evidence="3" id="KW-1185">Reference proteome</keyword>
<organism evidence="2 3">
    <name type="scientific">Paenibacillus mangrovi</name>
    <dbReference type="NCBI Taxonomy" id="2931978"/>
    <lineage>
        <taxon>Bacteria</taxon>
        <taxon>Bacillati</taxon>
        <taxon>Bacillota</taxon>
        <taxon>Bacilli</taxon>
        <taxon>Bacillales</taxon>
        <taxon>Paenibacillaceae</taxon>
        <taxon>Paenibacillus</taxon>
    </lineage>
</organism>
<evidence type="ECO:0000313" key="3">
    <source>
        <dbReference type="Proteomes" id="UP001139347"/>
    </source>
</evidence>
<reference evidence="2" key="1">
    <citation type="submission" date="2022-04" db="EMBL/GenBank/DDBJ databases">
        <title>Paenibacillus mangrovi sp. nov., a novel endophytic bacterium isolated from bark of Kandelia candel.</title>
        <authorList>
            <person name="Tuo L."/>
        </authorList>
    </citation>
    <scope>NUCLEOTIDE SEQUENCE</scope>
    <source>
        <strain evidence="2">KQZ6P-2</strain>
    </source>
</reference>
<dbReference type="RefSeq" id="WP_244731270.1">
    <property type="nucleotide sequence ID" value="NZ_JALIRP010000025.1"/>
</dbReference>
<gene>
    <name evidence="2" type="ORF">MUG84_27010</name>
</gene>
<accession>A0A9X1WWS8</accession>
<protein>
    <submittedName>
        <fullName evidence="2">DUF3885 domain-containing protein</fullName>
    </submittedName>
</protein>